<organism evidence="6 7">
    <name type="scientific">Aegilops tauschii subsp. strangulata</name>
    <name type="common">Goatgrass</name>
    <dbReference type="NCBI Taxonomy" id="200361"/>
    <lineage>
        <taxon>Eukaryota</taxon>
        <taxon>Viridiplantae</taxon>
        <taxon>Streptophyta</taxon>
        <taxon>Embryophyta</taxon>
        <taxon>Tracheophyta</taxon>
        <taxon>Spermatophyta</taxon>
        <taxon>Magnoliopsida</taxon>
        <taxon>Liliopsida</taxon>
        <taxon>Poales</taxon>
        <taxon>Poaceae</taxon>
        <taxon>BOP clade</taxon>
        <taxon>Pooideae</taxon>
        <taxon>Triticodae</taxon>
        <taxon>Triticeae</taxon>
        <taxon>Triticinae</taxon>
        <taxon>Aegilops</taxon>
    </lineage>
</organism>
<accession>A0A453K293</accession>
<keyword evidence="4" id="KW-0539">Nucleus</keyword>
<evidence type="ECO:0000313" key="6">
    <source>
        <dbReference type="EnsemblPlants" id="AET5Gv20264100.1"/>
    </source>
</evidence>
<evidence type="ECO:0000256" key="3">
    <source>
        <dbReference type="ARBA" id="ARBA00023163"/>
    </source>
</evidence>
<comment type="subcellular location">
    <subcellularLocation>
        <location evidence="1">Nucleus</location>
    </subcellularLocation>
</comment>
<keyword evidence="2" id="KW-0805">Transcription regulation</keyword>
<feature type="region of interest" description="Disordered" evidence="5">
    <location>
        <begin position="1"/>
        <end position="27"/>
    </location>
</feature>
<reference evidence="6" key="4">
    <citation type="submission" date="2019-03" db="UniProtKB">
        <authorList>
            <consortium name="EnsemblPlants"/>
        </authorList>
    </citation>
    <scope>IDENTIFICATION</scope>
</reference>
<dbReference type="EnsemblPlants" id="AET5Gv20264100.1">
    <property type="protein sequence ID" value="AET5Gv20264100.1"/>
    <property type="gene ID" value="AET5Gv20264100"/>
</dbReference>
<dbReference type="Proteomes" id="UP000015105">
    <property type="component" value="Chromosome 5D"/>
</dbReference>
<reference evidence="7" key="1">
    <citation type="journal article" date="2014" name="Science">
        <title>Ancient hybridizations among the ancestral genomes of bread wheat.</title>
        <authorList>
            <consortium name="International Wheat Genome Sequencing Consortium,"/>
            <person name="Marcussen T."/>
            <person name="Sandve S.R."/>
            <person name="Heier L."/>
            <person name="Spannagl M."/>
            <person name="Pfeifer M."/>
            <person name="Jakobsen K.S."/>
            <person name="Wulff B.B."/>
            <person name="Steuernagel B."/>
            <person name="Mayer K.F."/>
            <person name="Olsen O.A."/>
        </authorList>
    </citation>
    <scope>NUCLEOTIDE SEQUENCE [LARGE SCALE GENOMIC DNA]</scope>
    <source>
        <strain evidence="7">cv. AL8/78</strain>
    </source>
</reference>
<keyword evidence="3" id="KW-0804">Transcription</keyword>
<protein>
    <submittedName>
        <fullName evidence="6">Uncharacterized protein</fullName>
    </submittedName>
</protein>
<dbReference type="AlphaFoldDB" id="A0A453K293"/>
<evidence type="ECO:0000256" key="1">
    <source>
        <dbReference type="ARBA" id="ARBA00004123"/>
    </source>
</evidence>
<proteinExistence type="predicted"/>
<dbReference type="PANTHER" id="PTHR22536:SF1">
    <property type="entry name" value="MEDIATOR OF RNA POLYMERASE II TRANSCRIPTION SUBUNIT 19"/>
    <property type="match status" value="1"/>
</dbReference>
<sequence length="142" mass="15405">RSSGRSVPTHSEYIPDATSGGGSSGRSVLSAAQYVPGPRELTGAVDLISQYKLQPHHDFFCKRPLPLAISDTHYLHNVVGDTEIRKGEGMKLGQLVQNAYLRDKPAYIQPFDMETLGQAFQLRETAPVDLPSAEKGIPTISG</sequence>
<evidence type="ECO:0000256" key="5">
    <source>
        <dbReference type="SAM" id="MobiDB-lite"/>
    </source>
</evidence>
<evidence type="ECO:0000256" key="2">
    <source>
        <dbReference type="ARBA" id="ARBA00023015"/>
    </source>
</evidence>
<dbReference type="GO" id="GO:0045944">
    <property type="term" value="P:positive regulation of transcription by RNA polymerase II"/>
    <property type="evidence" value="ECO:0007669"/>
    <property type="project" value="TreeGrafter"/>
</dbReference>
<dbReference type="PANTHER" id="PTHR22536">
    <property type="entry name" value="LUNG CANCER METASTASIS-RELATED LCMR1 PROTEIN"/>
    <property type="match status" value="1"/>
</dbReference>
<dbReference type="Gramene" id="AET5Gv20264100.1">
    <property type="protein sequence ID" value="AET5Gv20264100.1"/>
    <property type="gene ID" value="AET5Gv20264100"/>
</dbReference>
<reference evidence="6" key="3">
    <citation type="journal article" date="2017" name="Nature">
        <title>Genome sequence of the progenitor of the wheat D genome Aegilops tauschii.</title>
        <authorList>
            <person name="Luo M.C."/>
            <person name="Gu Y.Q."/>
            <person name="Puiu D."/>
            <person name="Wang H."/>
            <person name="Twardziok S.O."/>
            <person name="Deal K.R."/>
            <person name="Huo N."/>
            <person name="Zhu T."/>
            <person name="Wang L."/>
            <person name="Wang Y."/>
            <person name="McGuire P.E."/>
            <person name="Liu S."/>
            <person name="Long H."/>
            <person name="Ramasamy R.K."/>
            <person name="Rodriguez J.C."/>
            <person name="Van S.L."/>
            <person name="Yuan L."/>
            <person name="Wang Z."/>
            <person name="Xia Z."/>
            <person name="Xiao L."/>
            <person name="Anderson O.D."/>
            <person name="Ouyang S."/>
            <person name="Liang Y."/>
            <person name="Zimin A.V."/>
            <person name="Pertea G."/>
            <person name="Qi P."/>
            <person name="Bennetzen J.L."/>
            <person name="Dai X."/>
            <person name="Dawson M.W."/>
            <person name="Muller H.G."/>
            <person name="Kugler K."/>
            <person name="Rivarola-Duarte L."/>
            <person name="Spannagl M."/>
            <person name="Mayer K.F.X."/>
            <person name="Lu F.H."/>
            <person name="Bevan M.W."/>
            <person name="Leroy P."/>
            <person name="Li P."/>
            <person name="You F.M."/>
            <person name="Sun Q."/>
            <person name="Liu Z."/>
            <person name="Lyons E."/>
            <person name="Wicker T."/>
            <person name="Salzberg S.L."/>
            <person name="Devos K.M."/>
            <person name="Dvorak J."/>
        </authorList>
    </citation>
    <scope>NUCLEOTIDE SEQUENCE [LARGE SCALE GENOMIC DNA]</scope>
    <source>
        <strain evidence="6">cv. AL8/78</strain>
    </source>
</reference>
<dbReference type="GO" id="GO:0003712">
    <property type="term" value="F:transcription coregulator activity"/>
    <property type="evidence" value="ECO:0007669"/>
    <property type="project" value="InterPro"/>
</dbReference>
<name>A0A453K293_AEGTS</name>
<reference evidence="6" key="5">
    <citation type="journal article" date="2021" name="G3 (Bethesda)">
        <title>Aegilops tauschii genome assembly Aet v5.0 features greater sequence contiguity and improved annotation.</title>
        <authorList>
            <person name="Wang L."/>
            <person name="Zhu T."/>
            <person name="Rodriguez J.C."/>
            <person name="Deal K.R."/>
            <person name="Dubcovsky J."/>
            <person name="McGuire P.E."/>
            <person name="Lux T."/>
            <person name="Spannagl M."/>
            <person name="Mayer K.F.X."/>
            <person name="Baldrich P."/>
            <person name="Meyers B.C."/>
            <person name="Huo N."/>
            <person name="Gu Y.Q."/>
            <person name="Zhou H."/>
            <person name="Devos K.M."/>
            <person name="Bennetzen J.L."/>
            <person name="Unver T."/>
            <person name="Budak H."/>
            <person name="Gulick P.J."/>
            <person name="Galiba G."/>
            <person name="Kalapos B."/>
            <person name="Nelson D.R."/>
            <person name="Li P."/>
            <person name="You F.M."/>
            <person name="Luo M.C."/>
            <person name="Dvorak J."/>
        </authorList>
    </citation>
    <scope>NUCLEOTIDE SEQUENCE [LARGE SCALE GENOMIC DNA]</scope>
    <source>
        <strain evidence="6">cv. AL8/78</strain>
    </source>
</reference>
<evidence type="ECO:0000256" key="4">
    <source>
        <dbReference type="ARBA" id="ARBA00023242"/>
    </source>
</evidence>
<dbReference type="GO" id="GO:0016592">
    <property type="term" value="C:mediator complex"/>
    <property type="evidence" value="ECO:0007669"/>
    <property type="project" value="InterPro"/>
</dbReference>
<reference evidence="7" key="2">
    <citation type="journal article" date="2017" name="Nat. Plants">
        <title>The Aegilops tauschii genome reveals multiple impacts of transposons.</title>
        <authorList>
            <person name="Zhao G."/>
            <person name="Zou C."/>
            <person name="Li K."/>
            <person name="Wang K."/>
            <person name="Li T."/>
            <person name="Gao L."/>
            <person name="Zhang X."/>
            <person name="Wang H."/>
            <person name="Yang Z."/>
            <person name="Liu X."/>
            <person name="Jiang W."/>
            <person name="Mao L."/>
            <person name="Kong X."/>
            <person name="Jiao Y."/>
            <person name="Jia J."/>
        </authorList>
    </citation>
    <scope>NUCLEOTIDE SEQUENCE [LARGE SCALE GENOMIC DNA]</scope>
    <source>
        <strain evidence="7">cv. AL8/78</strain>
    </source>
</reference>
<evidence type="ECO:0000313" key="7">
    <source>
        <dbReference type="Proteomes" id="UP000015105"/>
    </source>
</evidence>
<keyword evidence="7" id="KW-1185">Reference proteome</keyword>
<dbReference type="InterPro" id="IPR019403">
    <property type="entry name" value="Mediator_Med19_met"/>
</dbReference>